<dbReference type="GO" id="GO:0002951">
    <property type="term" value="F:leukotriene-C(4) hydrolase"/>
    <property type="evidence" value="ECO:0007669"/>
    <property type="project" value="TreeGrafter"/>
</dbReference>
<dbReference type="FunFam" id="1.10.246.130:FF:000001">
    <property type="entry name" value="Gamma-glutamyltransferase 5 isoform 1"/>
    <property type="match status" value="1"/>
</dbReference>
<dbReference type="GO" id="GO:0036374">
    <property type="term" value="F:glutathione hydrolase activity"/>
    <property type="evidence" value="ECO:0007669"/>
    <property type="project" value="UniProtKB-UniRule"/>
</dbReference>
<dbReference type="Proteomes" id="UP000314983">
    <property type="component" value="Chromosome 18"/>
</dbReference>
<dbReference type="EC" id="3.4.19.13" evidence="4"/>
<keyword evidence="4" id="KW-0808">Transferase</keyword>
<evidence type="ECO:0000256" key="4">
    <source>
        <dbReference type="RuleBase" id="RU368068"/>
    </source>
</evidence>
<dbReference type="GO" id="GO:0006751">
    <property type="term" value="P:glutathione catabolic process"/>
    <property type="evidence" value="ECO:0007669"/>
    <property type="project" value="UniProtKB-UniRule"/>
</dbReference>
<dbReference type="Ensembl" id="ENSEEET00000051331.2">
    <property type="protein sequence ID" value="ENSEEEP00000050777.2"/>
    <property type="gene ID" value="ENSEEEG00000023856.2"/>
</dbReference>
<dbReference type="Gene3D" id="1.10.246.130">
    <property type="match status" value="1"/>
</dbReference>
<feature type="transmembrane region" description="Helical" evidence="4">
    <location>
        <begin position="12"/>
        <end position="32"/>
    </location>
</feature>
<keyword evidence="4" id="KW-1133">Transmembrane helix</keyword>
<comment type="pathway">
    <text evidence="4">Sulfur metabolism; glutathione metabolism.</text>
</comment>
<comment type="catalytic activity">
    <reaction evidence="4">
        <text>an S-substituted glutathione + H2O = an S-substituted L-cysteinylglycine + L-glutamate</text>
        <dbReference type="Rhea" id="RHEA:59468"/>
        <dbReference type="ChEBI" id="CHEBI:15377"/>
        <dbReference type="ChEBI" id="CHEBI:29985"/>
        <dbReference type="ChEBI" id="CHEBI:90779"/>
        <dbReference type="ChEBI" id="CHEBI:143103"/>
        <dbReference type="EC" id="3.4.19.13"/>
    </reaction>
</comment>
<proteinExistence type="inferred from homology"/>
<comment type="similarity">
    <text evidence="1">Belongs to the gamma-glutamyltransferase family.</text>
</comment>
<feature type="binding site" evidence="3">
    <location>
        <position position="459"/>
    </location>
    <ligand>
        <name>L-glutamate</name>
        <dbReference type="ChEBI" id="CHEBI:29985"/>
    </ligand>
</feature>
<feature type="binding site" evidence="3">
    <location>
        <position position="420"/>
    </location>
    <ligand>
        <name>L-glutamate</name>
        <dbReference type="ChEBI" id="CHEBI:29985"/>
    </ligand>
</feature>
<dbReference type="SUPFAM" id="SSF56235">
    <property type="entry name" value="N-terminal nucleophile aminohydrolases (Ntn hydrolases)"/>
    <property type="match status" value="1"/>
</dbReference>
<dbReference type="Gene3D" id="3.60.20.40">
    <property type="match status" value="1"/>
</dbReference>
<name>A0A4W4HN89_ELEEL</name>
<dbReference type="InterPro" id="IPR029055">
    <property type="entry name" value="Ntn_hydrolases_N"/>
</dbReference>
<gene>
    <name evidence="5" type="primary">ggt5a</name>
</gene>
<dbReference type="InterPro" id="IPR043138">
    <property type="entry name" value="GGT_lsub"/>
</dbReference>
<reference evidence="5" key="5">
    <citation type="submission" date="2025-09" db="UniProtKB">
        <authorList>
            <consortium name="Ensembl"/>
        </authorList>
    </citation>
    <scope>IDENTIFICATION</scope>
</reference>
<evidence type="ECO:0000256" key="1">
    <source>
        <dbReference type="ARBA" id="ARBA00009381"/>
    </source>
</evidence>
<reference evidence="6" key="1">
    <citation type="journal article" date="2014" name="Science">
        <title>Nonhuman genetics. Genomic basis for the convergent evolution of electric organs.</title>
        <authorList>
            <person name="Gallant J.R."/>
            <person name="Traeger L.L."/>
            <person name="Volkening J.D."/>
            <person name="Moffett H."/>
            <person name="Chen P.H."/>
            <person name="Novina C.D."/>
            <person name="Phillips G.N.Jr."/>
            <person name="Anand R."/>
            <person name="Wells G.B."/>
            <person name="Pinch M."/>
            <person name="Guth R."/>
            <person name="Unguez G.A."/>
            <person name="Albert J.S."/>
            <person name="Zakon H.H."/>
            <person name="Samanta M.P."/>
            <person name="Sussman M.R."/>
        </authorList>
    </citation>
    <scope>NUCLEOTIDE SEQUENCE [LARGE SCALE GENOMIC DNA]</scope>
</reference>
<feature type="active site" description="Nucleophile" evidence="2">
    <location>
        <position position="378"/>
    </location>
</feature>
<comment type="catalytic activity">
    <reaction evidence="4">
        <text>an N-terminal (5-L-glutamyl)-[peptide] + an alpha-amino acid = 5-L-glutamyl amino acid + an N-terminal L-alpha-aminoacyl-[peptide]</text>
        <dbReference type="Rhea" id="RHEA:23904"/>
        <dbReference type="Rhea" id="RHEA-COMP:9780"/>
        <dbReference type="Rhea" id="RHEA-COMP:9795"/>
        <dbReference type="ChEBI" id="CHEBI:77644"/>
        <dbReference type="ChEBI" id="CHEBI:78597"/>
        <dbReference type="ChEBI" id="CHEBI:78599"/>
        <dbReference type="ChEBI" id="CHEBI:78608"/>
        <dbReference type="EC" id="2.3.2.2"/>
    </reaction>
</comment>
<comment type="catalytic activity">
    <reaction evidence="4">
        <text>glutathione + H2O = L-cysteinylglycine + L-glutamate</text>
        <dbReference type="Rhea" id="RHEA:28807"/>
        <dbReference type="ChEBI" id="CHEBI:15377"/>
        <dbReference type="ChEBI" id="CHEBI:29985"/>
        <dbReference type="ChEBI" id="CHEBI:57925"/>
        <dbReference type="ChEBI" id="CHEBI:61694"/>
        <dbReference type="EC" id="3.4.19.13"/>
    </reaction>
</comment>
<evidence type="ECO:0000256" key="2">
    <source>
        <dbReference type="PIRSR" id="PIRSR600101-1"/>
    </source>
</evidence>
<keyword evidence="4" id="KW-0812">Transmembrane</keyword>
<feature type="binding site" evidence="3">
    <location>
        <begin position="436"/>
        <end position="437"/>
    </location>
    <ligand>
        <name>L-glutamate</name>
        <dbReference type="ChEBI" id="CHEBI:29985"/>
    </ligand>
</feature>
<protein>
    <recommendedName>
        <fullName evidence="4">Glutathione hydrolase</fullName>
        <ecNumber evidence="4">2.3.2.2</ecNumber>
        <ecNumber evidence="4">3.4.19.13</ecNumber>
    </recommendedName>
    <alternativeName>
        <fullName evidence="4">Gamma-glutamyltransferase</fullName>
    </alternativeName>
    <alternativeName>
        <fullName evidence="4">Gamma-glutamyltranspeptidase</fullName>
    </alternativeName>
</protein>
<dbReference type="CTD" id="569734"/>
<evidence type="ECO:0000313" key="6">
    <source>
        <dbReference type="Proteomes" id="UP000314983"/>
    </source>
</evidence>
<dbReference type="GO" id="GO:0103068">
    <property type="term" value="F:leukotriene C4 gamma-glutamyl transferase activity"/>
    <property type="evidence" value="ECO:0007669"/>
    <property type="project" value="UniProtKB-EC"/>
</dbReference>
<feature type="binding site" evidence="3">
    <location>
        <position position="110"/>
    </location>
    <ligand>
        <name>L-glutamate</name>
        <dbReference type="ChEBI" id="CHEBI:29985"/>
    </ligand>
</feature>
<dbReference type="PANTHER" id="PTHR11686:SF19">
    <property type="entry name" value="GLUTATHIONE HYDROLASE 5 PROENZYME"/>
    <property type="match status" value="1"/>
</dbReference>
<evidence type="ECO:0000256" key="3">
    <source>
        <dbReference type="PIRSR" id="PIRSR600101-2"/>
    </source>
</evidence>
<keyword evidence="6" id="KW-1185">Reference proteome</keyword>
<dbReference type="PRINTS" id="PR01210">
    <property type="entry name" value="GGTRANSPTASE"/>
</dbReference>
<dbReference type="RefSeq" id="XP_035392201.1">
    <property type="nucleotide sequence ID" value="XM_035536308.1"/>
</dbReference>
<dbReference type="GeneID" id="113584823"/>
<accession>A0A4W4HN89</accession>
<keyword evidence="4" id="KW-0378">Hydrolase</keyword>
<reference evidence="6" key="2">
    <citation type="journal article" date="2017" name="Sci. Adv.">
        <title>A tail of two voltages: Proteomic comparison of the three electric organs of the electric eel.</title>
        <authorList>
            <person name="Traeger L.L."/>
            <person name="Sabat G."/>
            <person name="Barrett-Wilt G.A."/>
            <person name="Wells G.B."/>
            <person name="Sussman M.R."/>
        </authorList>
    </citation>
    <scope>NUCLEOTIDE SEQUENCE [LARGE SCALE GENOMIC DNA]</scope>
</reference>
<dbReference type="STRING" id="8005.ENSEEEP00000050777"/>
<dbReference type="PANTHER" id="PTHR11686">
    <property type="entry name" value="GAMMA GLUTAMYL TRANSPEPTIDASE"/>
    <property type="match status" value="1"/>
</dbReference>
<feature type="binding site" evidence="3">
    <location>
        <begin position="396"/>
        <end position="398"/>
    </location>
    <ligand>
        <name>L-glutamate</name>
        <dbReference type="ChEBI" id="CHEBI:29985"/>
    </ligand>
</feature>
<dbReference type="AlphaFoldDB" id="A0A4W4HN89"/>
<comment type="subcellular location">
    <subcellularLocation>
        <location evidence="4">Membrane</location>
        <topology evidence="4">Single-pass type II membrane protein</topology>
    </subcellularLocation>
</comment>
<organism evidence="5 6">
    <name type="scientific">Electrophorus electricus</name>
    <name type="common">Electric eel</name>
    <name type="synonym">Gymnotus electricus</name>
    <dbReference type="NCBI Taxonomy" id="8005"/>
    <lineage>
        <taxon>Eukaryota</taxon>
        <taxon>Metazoa</taxon>
        <taxon>Chordata</taxon>
        <taxon>Craniata</taxon>
        <taxon>Vertebrata</taxon>
        <taxon>Euteleostomi</taxon>
        <taxon>Actinopterygii</taxon>
        <taxon>Neopterygii</taxon>
        <taxon>Teleostei</taxon>
        <taxon>Ostariophysi</taxon>
        <taxon>Gymnotiformes</taxon>
        <taxon>Gymnotoidei</taxon>
        <taxon>Gymnotidae</taxon>
        <taxon>Electrophorus</taxon>
    </lineage>
</organism>
<dbReference type="GeneTree" id="ENSGT00940000155794"/>
<sequence>MARRKERVCMCFSVVLICVIIIIIIIICLTHFPEQDCPGGEFRNAAVAADSDTCSKVGSRVLQSGGSAVDGAIAALLCTSVINPQSTGIGGGSIFTIMESNGKVKIINSRETAPNRVKPDLLSACSSEGSGSQWIGVPGEIRGYEKAHRLYGRLPWADLFQPTIQLAREGIPISIILQHCLHIPNNTSSPLRQLFMDAEGNMLKQGDTVKFERLADTLEMIAKYGADVFYTGDIAKDLISDIQEAGGTLTLEDLSSFTVSEPQAWNASVGDYTMYFPPPPSGGATLSFILKVMQGYNLSPASVQGEERVHTFHRYVEACKFANGLRKLMKDPAFGSQMEASAMIQEKFAQYIRGLISSNSTYKAVYYNITPHVDTQGTSHVSVLAEDGMAVSVTSTINHLFGSKVLSPKTGVILNNQLFDFCGKVNQIHPGERPPSSMAPVVLASSAKKHTVIIGASGGSMITTGISMTLMNHLWFGKSLKDSIAAPVVFVNSKNALRFEPDFDKGVIEALQALGHTVDIQRIFYNVVNAVSKRRGCIDAVSDTRKMGRSSGY</sequence>
<comment type="function">
    <text evidence="4">Cleaves the gamma-glutamyl peptide bond of glutathione and glutathione conjugates.</text>
</comment>
<reference evidence="5" key="3">
    <citation type="submission" date="2020-05" db="EMBL/GenBank/DDBJ databases">
        <title>Electrophorus electricus (electric eel) genome, fEleEle1, primary haplotype.</title>
        <authorList>
            <person name="Myers G."/>
            <person name="Meyer A."/>
            <person name="Fedrigo O."/>
            <person name="Formenti G."/>
            <person name="Rhie A."/>
            <person name="Tracey A."/>
            <person name="Sims Y."/>
            <person name="Jarvis E.D."/>
        </authorList>
    </citation>
    <scope>NUCLEOTIDE SEQUENCE [LARGE SCALE GENOMIC DNA]</scope>
</reference>
<dbReference type="EC" id="2.3.2.2" evidence="4"/>
<dbReference type="Pfam" id="PF01019">
    <property type="entry name" value="G_glu_transpept"/>
    <property type="match status" value="1"/>
</dbReference>
<dbReference type="GO" id="GO:1901750">
    <property type="term" value="P:leukotriene D4 biosynthetic process"/>
    <property type="evidence" value="ECO:0007669"/>
    <property type="project" value="TreeGrafter"/>
</dbReference>
<keyword evidence="4" id="KW-0472">Membrane</keyword>
<dbReference type="GO" id="GO:0006954">
    <property type="term" value="P:inflammatory response"/>
    <property type="evidence" value="ECO:0007669"/>
    <property type="project" value="TreeGrafter"/>
</dbReference>
<evidence type="ECO:0000313" key="5">
    <source>
        <dbReference type="Ensembl" id="ENSEEEP00000050777.2"/>
    </source>
</evidence>
<dbReference type="InterPro" id="IPR000101">
    <property type="entry name" value="GGT_peptidase"/>
</dbReference>
<keyword evidence="4" id="KW-0012">Acyltransferase</keyword>
<dbReference type="InterPro" id="IPR043137">
    <property type="entry name" value="GGT_ssub_C"/>
</dbReference>
<reference evidence="5" key="4">
    <citation type="submission" date="2025-08" db="UniProtKB">
        <authorList>
            <consortium name="Ensembl"/>
        </authorList>
    </citation>
    <scope>IDENTIFICATION</scope>
</reference>
<dbReference type="OMA" id="HNRGWGF"/>
<dbReference type="GO" id="GO:0005886">
    <property type="term" value="C:plasma membrane"/>
    <property type="evidence" value="ECO:0007669"/>
    <property type="project" value="TreeGrafter"/>
</dbReference>
<dbReference type="FunFam" id="3.60.20.40:FF:000011">
    <property type="entry name" value="Gamma-glutamyltransferase 5a"/>
    <property type="match status" value="1"/>
</dbReference>